<reference evidence="3" key="1">
    <citation type="submission" date="2011-07" db="EMBL/GenBank/DDBJ databases">
        <authorList>
            <consortium name="Caenorhabditis brenneri Sequencing and Analysis Consortium"/>
            <person name="Wilson R.K."/>
        </authorList>
    </citation>
    <scope>NUCLEOTIDE SEQUENCE [LARGE SCALE GENOMIC DNA]</scope>
    <source>
        <strain evidence="3">PB2801</strain>
    </source>
</reference>
<name>G0N606_CAEBE</name>
<evidence type="ECO:0000256" key="1">
    <source>
        <dbReference type="SAM" id="MobiDB-lite"/>
    </source>
</evidence>
<dbReference type="HOGENOM" id="CLU_1476425_0_0_1"/>
<dbReference type="OrthoDB" id="5876583at2759"/>
<proteinExistence type="predicted"/>
<dbReference type="PANTHER" id="PTHR31751:SF42">
    <property type="entry name" value="PROTEIN CBG10204"/>
    <property type="match status" value="1"/>
</dbReference>
<feature type="compositionally biased region" description="Basic and acidic residues" evidence="1">
    <location>
        <begin position="170"/>
        <end position="183"/>
    </location>
</feature>
<dbReference type="Proteomes" id="UP000008068">
    <property type="component" value="Unassembled WGS sequence"/>
</dbReference>
<gene>
    <name evidence="2" type="ORF">CAEBREN_28539</name>
</gene>
<dbReference type="AlphaFoldDB" id="G0N606"/>
<evidence type="ECO:0000313" key="3">
    <source>
        <dbReference type="Proteomes" id="UP000008068"/>
    </source>
</evidence>
<evidence type="ECO:0000313" key="2">
    <source>
        <dbReference type="EMBL" id="EGT53608.1"/>
    </source>
</evidence>
<dbReference type="PANTHER" id="PTHR31751">
    <property type="entry name" value="SI:CH211-108C17.2-RELATED-RELATED"/>
    <property type="match status" value="1"/>
</dbReference>
<organism evidence="3">
    <name type="scientific">Caenorhabditis brenneri</name>
    <name type="common">Nematode worm</name>
    <dbReference type="NCBI Taxonomy" id="135651"/>
    <lineage>
        <taxon>Eukaryota</taxon>
        <taxon>Metazoa</taxon>
        <taxon>Ecdysozoa</taxon>
        <taxon>Nematoda</taxon>
        <taxon>Chromadorea</taxon>
        <taxon>Rhabditida</taxon>
        <taxon>Rhabditina</taxon>
        <taxon>Rhabditomorpha</taxon>
        <taxon>Rhabditoidea</taxon>
        <taxon>Rhabditidae</taxon>
        <taxon>Peloderinae</taxon>
        <taxon>Caenorhabditis</taxon>
    </lineage>
</organism>
<feature type="region of interest" description="Disordered" evidence="1">
    <location>
        <begin position="156"/>
        <end position="183"/>
    </location>
</feature>
<dbReference type="InParanoid" id="G0N606"/>
<dbReference type="EMBL" id="GL379842">
    <property type="protein sequence ID" value="EGT53608.1"/>
    <property type="molecule type" value="Genomic_DNA"/>
</dbReference>
<keyword evidence="3" id="KW-1185">Reference proteome</keyword>
<sequence length="183" mass="21316">MKFPIRNTNFNSFTECDHAISPNAPSTSKHIDLNVPSDLRAYNVLLNIVTKPKRQEDLKSVSPHYATSALESFHSLALYYLPKEKFYDHDSYVLRSKLAILHWNSLRLEELEGTRTIKSQIPFWCKTKKQIVFKNRKTEGRHDWRKTIVELVLNSEATTSPHHNQQQSEIDARADAESRMYQS</sequence>
<protein>
    <submittedName>
        <fullName evidence="2">Uncharacterized protein</fullName>
    </submittedName>
</protein>
<accession>G0N606</accession>
<feature type="compositionally biased region" description="Polar residues" evidence="1">
    <location>
        <begin position="156"/>
        <end position="169"/>
    </location>
</feature>
<dbReference type="eggNOG" id="ENOG502QSS1">
    <property type="taxonomic scope" value="Eukaryota"/>
</dbReference>